<keyword evidence="3" id="KW-1185">Reference proteome</keyword>
<protein>
    <submittedName>
        <fullName evidence="2">Uncharacterized protein</fullName>
    </submittedName>
</protein>
<dbReference type="Proteomes" id="UP001501565">
    <property type="component" value="Unassembled WGS sequence"/>
</dbReference>
<organism evidence="2 3">
    <name type="scientific">Litoribacillus peritrichatus</name>
    <dbReference type="NCBI Taxonomy" id="718191"/>
    <lineage>
        <taxon>Bacteria</taxon>
        <taxon>Pseudomonadati</taxon>
        <taxon>Pseudomonadota</taxon>
        <taxon>Gammaproteobacteria</taxon>
        <taxon>Oceanospirillales</taxon>
        <taxon>Oceanospirillaceae</taxon>
        <taxon>Litoribacillus</taxon>
    </lineage>
</organism>
<accession>A0ABP7MTM7</accession>
<name>A0ABP7MTM7_9GAMM</name>
<evidence type="ECO:0000313" key="3">
    <source>
        <dbReference type="Proteomes" id="UP001501565"/>
    </source>
</evidence>
<comment type="caution">
    <text evidence="2">The sequence shown here is derived from an EMBL/GenBank/DDBJ whole genome shotgun (WGS) entry which is preliminary data.</text>
</comment>
<keyword evidence="1" id="KW-1133">Transmembrane helix</keyword>
<feature type="transmembrane region" description="Helical" evidence="1">
    <location>
        <begin position="7"/>
        <end position="27"/>
    </location>
</feature>
<proteinExistence type="predicted"/>
<keyword evidence="1" id="KW-0472">Membrane</keyword>
<evidence type="ECO:0000313" key="2">
    <source>
        <dbReference type="EMBL" id="GAA3930000.1"/>
    </source>
</evidence>
<feature type="transmembrane region" description="Helical" evidence="1">
    <location>
        <begin position="58"/>
        <end position="78"/>
    </location>
</feature>
<sequence length="153" mass="16872">MQALLFNWLMLVGISHTILGIVVVLVAHSEWVSPYFQHLFHAFALTPTPASESLIRSLVQLFGPTVASWGLLFCLAVYQYRTFGTPAIKQLMIAALLIWFVIDCGLSLMKGIYGHLIINTLAAIAILPPLLLLKPTSKESDETTSAEAHPTRK</sequence>
<dbReference type="EMBL" id="BAABBN010000007">
    <property type="protein sequence ID" value="GAA3930000.1"/>
    <property type="molecule type" value="Genomic_DNA"/>
</dbReference>
<dbReference type="RefSeq" id="WP_344799204.1">
    <property type="nucleotide sequence ID" value="NZ_BAABBN010000007.1"/>
</dbReference>
<feature type="transmembrane region" description="Helical" evidence="1">
    <location>
        <begin position="90"/>
        <end position="109"/>
    </location>
</feature>
<feature type="transmembrane region" description="Helical" evidence="1">
    <location>
        <begin position="115"/>
        <end position="133"/>
    </location>
</feature>
<gene>
    <name evidence="2" type="ORF">GCM10022277_28340</name>
</gene>
<reference evidence="3" key="1">
    <citation type="journal article" date="2019" name="Int. J. Syst. Evol. Microbiol.">
        <title>The Global Catalogue of Microorganisms (GCM) 10K type strain sequencing project: providing services to taxonomists for standard genome sequencing and annotation.</title>
        <authorList>
            <consortium name="The Broad Institute Genomics Platform"/>
            <consortium name="The Broad Institute Genome Sequencing Center for Infectious Disease"/>
            <person name="Wu L."/>
            <person name="Ma J."/>
        </authorList>
    </citation>
    <scope>NUCLEOTIDE SEQUENCE [LARGE SCALE GENOMIC DNA]</scope>
    <source>
        <strain evidence="3">JCM 17551</strain>
    </source>
</reference>
<keyword evidence="1" id="KW-0812">Transmembrane</keyword>
<evidence type="ECO:0000256" key="1">
    <source>
        <dbReference type="SAM" id="Phobius"/>
    </source>
</evidence>